<comment type="caution">
    <text evidence="7">The sequence shown here is derived from an EMBL/GenBank/DDBJ whole genome shotgun (WGS) entry which is preliminary data.</text>
</comment>
<dbReference type="AlphaFoldDB" id="E3BQK3"/>
<feature type="transmembrane region" description="Helical" evidence="5">
    <location>
        <begin position="149"/>
        <end position="167"/>
    </location>
</feature>
<feature type="transmembrane region" description="Helical" evidence="5">
    <location>
        <begin position="179"/>
        <end position="199"/>
    </location>
</feature>
<dbReference type="OrthoDB" id="6019878at2"/>
<dbReference type="PANTHER" id="PTHR22911:SF6">
    <property type="entry name" value="SOLUTE CARRIER FAMILY 35 MEMBER G1"/>
    <property type="match status" value="1"/>
</dbReference>
<evidence type="ECO:0000256" key="3">
    <source>
        <dbReference type="ARBA" id="ARBA00022989"/>
    </source>
</evidence>
<sequence>MSKQYYPVLFMLSSTFSLSLTGLFSKYLGEYFHVNLLTFLRFLVPAILLIALSIHQKARWPNRAEQKYLWLRSVCISACQFCFIYALQHLTLVESMVLFGTGPLFIPLLEKLIFSVRISIANAMALVVTFIGVTLLAGDHGGFNIRPELLVGLAAGFFNAGSQLTLYRVSHSRLNAVEINLWTFLFASVVLTPMVIVNLTTEELFTQKITQPEILVLALGALSVLIINTQVFRAKAYKFAQSGSQLAPLIFTSLIFSALWQVIFYDETYNFYQIFGLVLILGANILGLSVNQWKQHRDLSVRAL</sequence>
<keyword evidence="4 5" id="KW-0472">Membrane</keyword>
<dbReference type="GO" id="GO:0016020">
    <property type="term" value="C:membrane"/>
    <property type="evidence" value="ECO:0007669"/>
    <property type="project" value="UniProtKB-SubCell"/>
</dbReference>
<feature type="transmembrane region" description="Helical" evidence="5">
    <location>
        <begin position="271"/>
        <end position="290"/>
    </location>
</feature>
<evidence type="ECO:0000256" key="2">
    <source>
        <dbReference type="ARBA" id="ARBA00022692"/>
    </source>
</evidence>
<gene>
    <name evidence="7" type="ORF">VIBC2010_16624</name>
</gene>
<proteinExistence type="predicted"/>
<evidence type="ECO:0000256" key="4">
    <source>
        <dbReference type="ARBA" id="ARBA00023136"/>
    </source>
</evidence>
<evidence type="ECO:0000259" key="6">
    <source>
        <dbReference type="Pfam" id="PF00892"/>
    </source>
</evidence>
<organism evidence="7 8">
    <name type="scientific">Vibrio caribbeanicus ATCC BAA-2122</name>
    <dbReference type="NCBI Taxonomy" id="796620"/>
    <lineage>
        <taxon>Bacteria</taxon>
        <taxon>Pseudomonadati</taxon>
        <taxon>Pseudomonadota</taxon>
        <taxon>Gammaproteobacteria</taxon>
        <taxon>Vibrionales</taxon>
        <taxon>Vibrionaceae</taxon>
        <taxon>Vibrio</taxon>
    </lineage>
</organism>
<name>E3BQK3_9VIBR</name>
<evidence type="ECO:0000256" key="1">
    <source>
        <dbReference type="ARBA" id="ARBA00004141"/>
    </source>
</evidence>
<keyword evidence="2 5" id="KW-0812">Transmembrane</keyword>
<dbReference type="PANTHER" id="PTHR22911">
    <property type="entry name" value="ACYL-MALONYL CONDENSING ENZYME-RELATED"/>
    <property type="match status" value="1"/>
</dbReference>
<dbReference type="STRING" id="796620.VIBC2010_16624"/>
<accession>E3BQK3</accession>
<evidence type="ECO:0000313" key="8">
    <source>
        <dbReference type="Proteomes" id="UP000002943"/>
    </source>
</evidence>
<feature type="transmembrane region" description="Helical" evidence="5">
    <location>
        <begin position="116"/>
        <end position="137"/>
    </location>
</feature>
<reference evidence="7 8" key="1">
    <citation type="journal article" date="2012" name="Int. J. Syst. Evol. Microbiol.">
        <title>Vibrio caribbeanicus sp. nov., isolated from the marine sponge Scleritoderma cyanea.</title>
        <authorList>
            <person name="Hoffmann M."/>
            <person name="Monday S.R."/>
            <person name="Allard M.W."/>
            <person name="Strain E.A."/>
            <person name="Whittaker P."/>
            <person name="Naum M."/>
            <person name="McCarthy P.J."/>
            <person name="Lopez J.V."/>
            <person name="Fischer M."/>
            <person name="Brown E.W."/>
        </authorList>
    </citation>
    <scope>NUCLEOTIDE SEQUENCE [LARGE SCALE GENOMIC DNA]</scope>
    <source>
        <strain evidence="7 8">ATCC BAA-2122</strain>
    </source>
</reference>
<feature type="transmembrane region" description="Helical" evidence="5">
    <location>
        <begin position="36"/>
        <end position="56"/>
    </location>
</feature>
<protein>
    <recommendedName>
        <fullName evidence="6">EamA domain-containing protein</fullName>
    </recommendedName>
</protein>
<dbReference type="SUPFAM" id="SSF103481">
    <property type="entry name" value="Multidrug resistance efflux transporter EmrE"/>
    <property type="match status" value="2"/>
</dbReference>
<keyword evidence="3 5" id="KW-1133">Transmembrane helix</keyword>
<dbReference type="eggNOG" id="COG0697">
    <property type="taxonomic scope" value="Bacteria"/>
</dbReference>
<feature type="domain" description="EamA" evidence="6">
    <location>
        <begin position="149"/>
        <end position="283"/>
    </location>
</feature>
<feature type="transmembrane region" description="Helical" evidence="5">
    <location>
        <begin position="5"/>
        <end position="24"/>
    </location>
</feature>
<dbReference type="InterPro" id="IPR037185">
    <property type="entry name" value="EmrE-like"/>
</dbReference>
<evidence type="ECO:0000313" key="7">
    <source>
        <dbReference type="EMBL" id="EFP94677.1"/>
    </source>
</evidence>
<feature type="domain" description="EamA" evidence="6">
    <location>
        <begin position="8"/>
        <end position="136"/>
    </location>
</feature>
<feature type="transmembrane region" description="Helical" evidence="5">
    <location>
        <begin position="246"/>
        <end position="265"/>
    </location>
</feature>
<dbReference type="Proteomes" id="UP000002943">
    <property type="component" value="Unassembled WGS sequence"/>
</dbReference>
<feature type="transmembrane region" description="Helical" evidence="5">
    <location>
        <begin position="214"/>
        <end position="234"/>
    </location>
</feature>
<feature type="transmembrane region" description="Helical" evidence="5">
    <location>
        <begin position="68"/>
        <end position="86"/>
    </location>
</feature>
<dbReference type="EMBL" id="AEIU01000122">
    <property type="protein sequence ID" value="EFP94677.1"/>
    <property type="molecule type" value="Genomic_DNA"/>
</dbReference>
<feature type="transmembrane region" description="Helical" evidence="5">
    <location>
        <begin position="92"/>
        <end position="109"/>
    </location>
</feature>
<dbReference type="InterPro" id="IPR000620">
    <property type="entry name" value="EamA_dom"/>
</dbReference>
<keyword evidence="8" id="KW-1185">Reference proteome</keyword>
<comment type="subcellular location">
    <subcellularLocation>
        <location evidence="1">Membrane</location>
        <topology evidence="1">Multi-pass membrane protein</topology>
    </subcellularLocation>
</comment>
<evidence type="ECO:0000256" key="5">
    <source>
        <dbReference type="SAM" id="Phobius"/>
    </source>
</evidence>
<dbReference type="RefSeq" id="WP_009603490.1">
    <property type="nucleotide sequence ID" value="NZ_AEIU01000122.1"/>
</dbReference>
<dbReference type="Pfam" id="PF00892">
    <property type="entry name" value="EamA"/>
    <property type="match status" value="2"/>
</dbReference>